<evidence type="ECO:0000313" key="8">
    <source>
        <dbReference type="Proteomes" id="UP000190989"/>
    </source>
</evidence>
<name>A0A1U6HX05_9SPHN</name>
<keyword evidence="1" id="KW-0479">Metal-binding</keyword>
<comment type="similarity">
    <text evidence="4">Belongs to the cyclic nucleotide phosphodiesterase class-III family.</text>
</comment>
<dbReference type="Proteomes" id="UP000190989">
    <property type="component" value="Unassembled WGS sequence"/>
</dbReference>
<feature type="domain" description="Calcineurin-like phosphoesterase" evidence="6">
    <location>
        <begin position="1"/>
        <end position="194"/>
    </location>
</feature>
<dbReference type="Gene3D" id="3.30.750.180">
    <property type="entry name" value="GpdQ, beta-strand dimerisation domain"/>
    <property type="match status" value="1"/>
</dbReference>
<accession>A0A1U6HX05</accession>
<keyword evidence="8" id="KW-1185">Reference proteome</keyword>
<dbReference type="InterPro" id="IPR042281">
    <property type="entry name" value="GpdQ_beta-strand"/>
</dbReference>
<evidence type="ECO:0000256" key="1">
    <source>
        <dbReference type="ARBA" id="ARBA00022723"/>
    </source>
</evidence>
<evidence type="ECO:0000259" key="6">
    <source>
        <dbReference type="Pfam" id="PF00149"/>
    </source>
</evidence>
<feature type="region of interest" description="Disordered" evidence="5">
    <location>
        <begin position="282"/>
        <end position="302"/>
    </location>
</feature>
<organism evidence="7 8">
    <name type="scientific">Novosphingobium mathurense</name>
    <dbReference type="NCBI Taxonomy" id="428990"/>
    <lineage>
        <taxon>Bacteria</taxon>
        <taxon>Pseudomonadati</taxon>
        <taxon>Pseudomonadota</taxon>
        <taxon>Alphaproteobacteria</taxon>
        <taxon>Sphingomonadales</taxon>
        <taxon>Sphingomonadaceae</taxon>
        <taxon>Novosphingobium</taxon>
    </lineage>
</organism>
<gene>
    <name evidence="7" type="ORF">SAMN06295987_103242</name>
</gene>
<dbReference type="Pfam" id="PF00149">
    <property type="entry name" value="Metallophos"/>
    <property type="match status" value="1"/>
</dbReference>
<dbReference type="InterPro" id="IPR050884">
    <property type="entry name" value="CNP_phosphodiesterase-III"/>
</dbReference>
<evidence type="ECO:0000256" key="4">
    <source>
        <dbReference type="ARBA" id="ARBA00025742"/>
    </source>
</evidence>
<dbReference type="InterPro" id="IPR004843">
    <property type="entry name" value="Calcineurin-like_PHP"/>
</dbReference>
<dbReference type="PANTHER" id="PTHR42988:SF2">
    <property type="entry name" value="CYCLIC NUCLEOTIDE PHOSPHODIESTERASE CBUA0032-RELATED"/>
    <property type="match status" value="1"/>
</dbReference>
<keyword evidence="2" id="KW-0378">Hydrolase</keyword>
<dbReference type="PANTHER" id="PTHR42988">
    <property type="entry name" value="PHOSPHOHYDROLASE"/>
    <property type="match status" value="1"/>
</dbReference>
<dbReference type="CDD" id="cd07402">
    <property type="entry name" value="MPP_GpdQ"/>
    <property type="match status" value="1"/>
</dbReference>
<reference evidence="8" key="1">
    <citation type="submission" date="2017-02" db="EMBL/GenBank/DDBJ databases">
        <authorList>
            <person name="Varghese N."/>
            <person name="Submissions S."/>
        </authorList>
    </citation>
    <scope>NUCLEOTIDE SEQUENCE [LARGE SCALE GENOMIC DNA]</scope>
    <source>
        <strain evidence="8">SM117</strain>
    </source>
</reference>
<evidence type="ECO:0000256" key="5">
    <source>
        <dbReference type="SAM" id="MobiDB-lite"/>
    </source>
</evidence>
<sequence>MLIAQITDIHLGFEPGNPSELNRQRLDMVLARLMSGPNRPDLLLVTGDLTDKGDSESYARLEEALASCPFPVYLCVGNHDLRDAFRAQFPNVPVASGFIQYAIEFDALRILVLDTLEEGRHGGAFCETRAAWLRATLAERPDVPTVIAMHHPPTEMGIDWMDTVSQEPWVARFGRTVWCADQVKAIVCGHVHRPIMTLWQGRQLTVCASSSPEVALDFRPIDPDATDGRAMIVAEAPGLAFHRWDGERLITHFDVGGQRQILATYDAKMQALVRHLLEERPAEAGDPASSLDWKRPAQSRTA</sequence>
<evidence type="ECO:0000313" key="7">
    <source>
        <dbReference type="EMBL" id="SLK00191.1"/>
    </source>
</evidence>
<dbReference type="InterPro" id="IPR029052">
    <property type="entry name" value="Metallo-depent_PP-like"/>
</dbReference>
<dbReference type="AlphaFoldDB" id="A0A1U6HX05"/>
<dbReference type="Gene3D" id="3.60.21.40">
    <property type="entry name" value="GpdQ, catalytic alpha/beta sandwich domain"/>
    <property type="match status" value="1"/>
</dbReference>
<protein>
    <submittedName>
        <fullName evidence="7">Calcineurin-like phosphoesterase</fullName>
    </submittedName>
</protein>
<keyword evidence="3" id="KW-0408">Iron</keyword>
<dbReference type="InterPro" id="IPR026575">
    <property type="entry name" value="GpdQ/CpdA-like"/>
</dbReference>
<proteinExistence type="inferred from homology"/>
<dbReference type="EMBL" id="FVZE01000003">
    <property type="protein sequence ID" value="SLK00191.1"/>
    <property type="molecule type" value="Genomic_DNA"/>
</dbReference>
<dbReference type="GO" id="GO:0046872">
    <property type="term" value="F:metal ion binding"/>
    <property type="evidence" value="ECO:0007669"/>
    <property type="project" value="UniProtKB-KW"/>
</dbReference>
<dbReference type="STRING" id="428990.SAMN06295987_103242"/>
<evidence type="ECO:0000256" key="3">
    <source>
        <dbReference type="ARBA" id="ARBA00023004"/>
    </source>
</evidence>
<dbReference type="GO" id="GO:0004112">
    <property type="term" value="F:cyclic-nucleotide phosphodiesterase activity"/>
    <property type="evidence" value="ECO:0007669"/>
    <property type="project" value="InterPro"/>
</dbReference>
<evidence type="ECO:0000256" key="2">
    <source>
        <dbReference type="ARBA" id="ARBA00022801"/>
    </source>
</evidence>
<dbReference type="InterPro" id="IPR042283">
    <property type="entry name" value="GpdQ_catalytic"/>
</dbReference>
<dbReference type="SUPFAM" id="SSF56300">
    <property type="entry name" value="Metallo-dependent phosphatases"/>
    <property type="match status" value="1"/>
</dbReference>